<keyword evidence="2" id="KW-1185">Reference proteome</keyword>
<dbReference type="AlphaFoldDB" id="A0A835CFW5"/>
<gene>
    <name evidence="1" type="ORF">G2W53_005814</name>
</gene>
<evidence type="ECO:0000313" key="1">
    <source>
        <dbReference type="EMBL" id="KAF7837332.1"/>
    </source>
</evidence>
<evidence type="ECO:0000313" key="2">
    <source>
        <dbReference type="Proteomes" id="UP000634136"/>
    </source>
</evidence>
<name>A0A835CFW5_9FABA</name>
<reference evidence="1" key="1">
    <citation type="submission" date="2020-09" db="EMBL/GenBank/DDBJ databases">
        <title>Genome-Enabled Discovery of Anthraquinone Biosynthesis in Senna tora.</title>
        <authorList>
            <person name="Kang S.-H."/>
            <person name="Pandey R.P."/>
            <person name="Lee C.-M."/>
            <person name="Sim J.-S."/>
            <person name="Jeong J.-T."/>
            <person name="Choi B.-S."/>
            <person name="Jung M."/>
            <person name="Ginzburg D."/>
            <person name="Zhao K."/>
            <person name="Won S.Y."/>
            <person name="Oh T.-J."/>
            <person name="Yu Y."/>
            <person name="Kim N.-H."/>
            <person name="Lee O.R."/>
            <person name="Lee T.-H."/>
            <person name="Bashyal P."/>
            <person name="Kim T.-S."/>
            <person name="Lee W.-H."/>
            <person name="Kawkins C."/>
            <person name="Kim C.-K."/>
            <person name="Kim J.S."/>
            <person name="Ahn B.O."/>
            <person name="Rhee S.Y."/>
            <person name="Sohng J.K."/>
        </authorList>
    </citation>
    <scope>NUCLEOTIDE SEQUENCE</scope>
    <source>
        <tissue evidence="1">Leaf</tissue>
    </source>
</reference>
<dbReference type="EMBL" id="JAAIUW010000003">
    <property type="protein sequence ID" value="KAF7837332.1"/>
    <property type="molecule type" value="Genomic_DNA"/>
</dbReference>
<accession>A0A835CFW5</accession>
<protein>
    <submittedName>
        <fullName evidence="1">Ribonuclease H domain</fullName>
    </submittedName>
</protein>
<organism evidence="1 2">
    <name type="scientific">Senna tora</name>
    <dbReference type="NCBI Taxonomy" id="362788"/>
    <lineage>
        <taxon>Eukaryota</taxon>
        <taxon>Viridiplantae</taxon>
        <taxon>Streptophyta</taxon>
        <taxon>Embryophyta</taxon>
        <taxon>Tracheophyta</taxon>
        <taxon>Spermatophyta</taxon>
        <taxon>Magnoliopsida</taxon>
        <taxon>eudicotyledons</taxon>
        <taxon>Gunneridae</taxon>
        <taxon>Pentapetalae</taxon>
        <taxon>rosids</taxon>
        <taxon>fabids</taxon>
        <taxon>Fabales</taxon>
        <taxon>Fabaceae</taxon>
        <taxon>Caesalpinioideae</taxon>
        <taxon>Cassia clade</taxon>
        <taxon>Senna</taxon>
    </lineage>
</organism>
<dbReference type="Proteomes" id="UP000634136">
    <property type="component" value="Unassembled WGS sequence"/>
</dbReference>
<sequence>MKYSWNIWKQRNACIFNHKDEHASILLPAIKNQIQNYKDAELISNLVNQRGGQHHDLLISWKAPNQGWFKVNIDGSLR</sequence>
<dbReference type="OrthoDB" id="998575at2759"/>
<proteinExistence type="predicted"/>
<comment type="caution">
    <text evidence="1">The sequence shown here is derived from an EMBL/GenBank/DDBJ whole genome shotgun (WGS) entry which is preliminary data.</text>
</comment>